<feature type="transmembrane region" description="Helical" evidence="1">
    <location>
        <begin position="36"/>
        <end position="58"/>
    </location>
</feature>
<keyword evidence="1" id="KW-1133">Transmembrane helix</keyword>
<evidence type="ECO:0000313" key="2">
    <source>
        <dbReference type="EMBL" id="GAC57166.1"/>
    </source>
</evidence>
<dbReference type="eggNOG" id="ENOG5032SD2">
    <property type="taxonomic scope" value="Bacteria"/>
</dbReference>
<dbReference type="Proteomes" id="UP000053405">
    <property type="component" value="Unassembled WGS sequence"/>
</dbReference>
<accession>L7L8T8</accession>
<comment type="caution">
    <text evidence="2">The sequence shown here is derived from an EMBL/GenBank/DDBJ whole genome shotgun (WGS) entry which is preliminary data.</text>
</comment>
<evidence type="ECO:0008006" key="4">
    <source>
        <dbReference type="Google" id="ProtNLM"/>
    </source>
</evidence>
<keyword evidence="3" id="KW-1185">Reference proteome</keyword>
<organism evidence="2 3">
    <name type="scientific">Gordonia hirsuta DSM 44140 = NBRC 16056</name>
    <dbReference type="NCBI Taxonomy" id="1121927"/>
    <lineage>
        <taxon>Bacteria</taxon>
        <taxon>Bacillati</taxon>
        <taxon>Actinomycetota</taxon>
        <taxon>Actinomycetes</taxon>
        <taxon>Mycobacteriales</taxon>
        <taxon>Gordoniaceae</taxon>
        <taxon>Gordonia</taxon>
    </lineage>
</organism>
<protein>
    <recommendedName>
        <fullName evidence="4">Phage holin family protein</fullName>
    </recommendedName>
</protein>
<dbReference type="STRING" id="1121927.GOHSU_16_01240"/>
<dbReference type="RefSeq" id="WP_005938764.1">
    <property type="nucleotide sequence ID" value="NZ_ATVK01000047.1"/>
</dbReference>
<reference evidence="2 3" key="1">
    <citation type="submission" date="2012-12" db="EMBL/GenBank/DDBJ databases">
        <title>Whole genome shotgun sequence of Gordonia hirsuta NBRC 16056.</title>
        <authorList>
            <person name="Isaki-Nakamura S."/>
            <person name="Hosoyama A."/>
            <person name="Tsuchikane K."/>
            <person name="Katsumata H."/>
            <person name="Baba S."/>
            <person name="Yamazaki S."/>
            <person name="Fujita N."/>
        </authorList>
    </citation>
    <scope>NUCLEOTIDE SEQUENCE [LARGE SCALE GENOMIC DNA]</scope>
    <source>
        <strain evidence="2 3">NBRC 16056</strain>
    </source>
</reference>
<evidence type="ECO:0000256" key="1">
    <source>
        <dbReference type="SAM" id="Phobius"/>
    </source>
</evidence>
<feature type="transmembrane region" description="Helical" evidence="1">
    <location>
        <begin position="96"/>
        <end position="119"/>
    </location>
</feature>
<name>L7L8T8_9ACTN</name>
<dbReference type="OrthoDB" id="4871734at2"/>
<proteinExistence type="predicted"/>
<keyword evidence="1" id="KW-0472">Membrane</keyword>
<feature type="transmembrane region" description="Helical" evidence="1">
    <location>
        <begin position="65"/>
        <end position="90"/>
    </location>
</feature>
<evidence type="ECO:0000313" key="3">
    <source>
        <dbReference type="Proteomes" id="UP000053405"/>
    </source>
</evidence>
<dbReference type="EMBL" id="BANT01000016">
    <property type="protein sequence ID" value="GAC57166.1"/>
    <property type="molecule type" value="Genomic_DNA"/>
</dbReference>
<dbReference type="AlphaFoldDB" id="L7L8T8"/>
<gene>
    <name evidence="2" type="ORF">GOHSU_16_01240</name>
</gene>
<keyword evidence="1" id="KW-0812">Transmembrane</keyword>
<sequence length="148" mass="15964">MVRFLLSVLVNLVAAALAFLFTSWLVSGFNLSVGGFFLAVVIFAALQSVLSPLIFNVARKYASTVLGGVGLIATLLALWITTLVSGALSINGVSAWISSMVVVWLVSVLVTWLLDFVVLRSWWDRRQSAHAENAAADAALARREAKKK</sequence>